<reference evidence="1 2" key="1">
    <citation type="submission" date="2020-09" db="EMBL/GenBank/DDBJ databases">
        <authorList>
            <person name="Kim M.K."/>
        </authorList>
    </citation>
    <scope>NUCLEOTIDE SEQUENCE [LARGE SCALE GENOMIC DNA]</scope>
    <source>
        <strain evidence="1 2">BT189</strain>
    </source>
</reference>
<dbReference type="SUPFAM" id="SSF69318">
    <property type="entry name" value="Integrin alpha N-terminal domain"/>
    <property type="match status" value="1"/>
</dbReference>
<organism evidence="1 2">
    <name type="scientific">Hymenobacter armeniacus</name>
    <dbReference type="NCBI Taxonomy" id="2771358"/>
    <lineage>
        <taxon>Bacteria</taxon>
        <taxon>Pseudomonadati</taxon>
        <taxon>Bacteroidota</taxon>
        <taxon>Cytophagia</taxon>
        <taxon>Cytophagales</taxon>
        <taxon>Hymenobacteraceae</taxon>
        <taxon>Hymenobacter</taxon>
    </lineage>
</organism>
<evidence type="ECO:0008006" key="3">
    <source>
        <dbReference type="Google" id="ProtNLM"/>
    </source>
</evidence>
<comment type="caution">
    <text evidence="1">The sequence shown here is derived from an EMBL/GenBank/DDBJ whole genome shotgun (WGS) entry which is preliminary data.</text>
</comment>
<keyword evidence="2" id="KW-1185">Reference proteome</keyword>
<sequence>MLALGAHAQPTKPLRYWNQNTKLIPWRAPLTPKLSALEYLDLDHDGDPDVLKGVMNESVPFLWIDDDDDMKKGDLEGDTDSDCLLLDLNRNGVFAGPEDISIDWNDEDGDGQADVQLVVKNDKPSKENYFDWGADFMYVMDFDHDHILNFIDWNLLNVQAWDKHGISNFFTDYHGNSLFLKMHGSSYRIADLRYNWENPFIFYDKDGDGLSEMAIRLVDTPIFKKATGDDPLFQGQKEEVAIKFGQKIDHVSMTFDLDNDNAPGNEFDFDLSLNLRGPGFDYSDQKHPFKSLKGLPAADKFFYDARWRQGGELIYPDQDAAWGLIFGRGQWNQCTFVFDEDDDCNRWERVEFYEPKDLFKVGKNNGGLDNNPQADAAGDRGEWDADFSGQGQLYVGAFDGRLHLYGAEWGAWRTDQMAFSYQGFGGLYNRYRPERSQRDPEGFATIKYTDSDNNGFLDVIEYDLDGDTKFEEKVSLKQLGLDDRREVIKTSKNEYADFQGLFKGVAEGMWARANEAVAIARKHGLSTSHYAFYQQPHSLHQQYEYGFWLNFYLYQDLRHLARLKNDKALLKTLDKAYYSGNWKLINPS</sequence>
<evidence type="ECO:0000313" key="1">
    <source>
        <dbReference type="EMBL" id="MBD2723109.1"/>
    </source>
</evidence>
<dbReference type="Proteomes" id="UP000606003">
    <property type="component" value="Unassembled WGS sequence"/>
</dbReference>
<dbReference type="EMBL" id="JACXAC010000004">
    <property type="protein sequence ID" value="MBD2723109.1"/>
    <property type="molecule type" value="Genomic_DNA"/>
</dbReference>
<accession>A0ABR8JT15</accession>
<dbReference type="InterPro" id="IPR028994">
    <property type="entry name" value="Integrin_alpha_N"/>
</dbReference>
<proteinExistence type="predicted"/>
<protein>
    <recommendedName>
        <fullName evidence="3">VCBS repeat-containing protein</fullName>
    </recommendedName>
</protein>
<gene>
    <name evidence="1" type="ORF">IC234_13325</name>
</gene>
<evidence type="ECO:0000313" key="2">
    <source>
        <dbReference type="Proteomes" id="UP000606003"/>
    </source>
</evidence>
<name>A0ABR8JT15_9BACT</name>